<proteinExistence type="predicted"/>
<dbReference type="AlphaFoldDB" id="V5G7G8"/>
<accession>V5G7G8</accession>
<feature type="non-terminal residue" evidence="1">
    <location>
        <position position="182"/>
    </location>
</feature>
<organism evidence="1">
    <name type="scientific">Anoplophora glabripennis</name>
    <name type="common">Asian longhorn beetle</name>
    <name type="synonym">Anoplophora nobilis</name>
    <dbReference type="NCBI Taxonomy" id="217634"/>
    <lineage>
        <taxon>Eukaryota</taxon>
        <taxon>Metazoa</taxon>
        <taxon>Ecdysozoa</taxon>
        <taxon>Arthropoda</taxon>
        <taxon>Hexapoda</taxon>
        <taxon>Insecta</taxon>
        <taxon>Pterygota</taxon>
        <taxon>Neoptera</taxon>
        <taxon>Endopterygota</taxon>
        <taxon>Coleoptera</taxon>
        <taxon>Polyphaga</taxon>
        <taxon>Cucujiformia</taxon>
        <taxon>Chrysomeloidea</taxon>
        <taxon>Cerambycidae</taxon>
        <taxon>Lamiinae</taxon>
        <taxon>Lamiini</taxon>
        <taxon>Anoplophora</taxon>
    </lineage>
</organism>
<sequence>MHYRILLKKKKFIGFNNNVLGRSSTIIFNNTSSESNGSSCVNPSVENAIFNLNEINYDLDVNDHNYKIMHNNVFRNTDNPVMESIRTVQNFNTTENLLKSNFVNINEELRSWTIKYKISHTALTDLLYRLSVIHPELPLDSRTLMNTPRKTIVNQINTGQYCYFGIANGLNKILKVMPSKNV</sequence>
<dbReference type="EMBL" id="GALX01002391">
    <property type="protein sequence ID" value="JAB66075.1"/>
    <property type="molecule type" value="Transcribed_RNA"/>
</dbReference>
<protein>
    <submittedName>
        <fullName evidence="1">Uncharacterized protein</fullName>
    </submittedName>
</protein>
<evidence type="ECO:0000313" key="1">
    <source>
        <dbReference type="EMBL" id="JAB66075.1"/>
    </source>
</evidence>
<reference evidence="1" key="1">
    <citation type="submission" date="2013-07" db="EMBL/GenBank/DDBJ databases">
        <title>Midgut Transcriptome Profiling of Anoplphora glabripennis, a Lignocellulose Degrading, Wood-Boring Cerambycid.</title>
        <authorList>
            <person name="Scully E.D."/>
            <person name="Hoover K."/>
            <person name="Carlson J.E."/>
            <person name="Tien M."/>
            <person name="Geib S.M."/>
        </authorList>
    </citation>
    <scope>NUCLEOTIDE SEQUENCE</scope>
</reference>
<name>V5G7G8_ANOGL</name>